<dbReference type="InterPro" id="IPR007941">
    <property type="entry name" value="DUF726"/>
</dbReference>
<dbReference type="HOGENOM" id="CLU_574575_0_0_6"/>
<dbReference type="KEGG" id="dze:Dd1591_3728"/>
<organism evidence="5 6">
    <name type="scientific">Dickeya chrysanthemi (strain Ech1591)</name>
    <name type="common">Dickeya zeae (strain Ech1591)</name>
    <dbReference type="NCBI Taxonomy" id="561229"/>
    <lineage>
        <taxon>Bacteria</taxon>
        <taxon>Pseudomonadati</taxon>
        <taxon>Pseudomonadota</taxon>
        <taxon>Gammaproteobacteria</taxon>
        <taxon>Enterobacterales</taxon>
        <taxon>Pectobacteriaceae</taxon>
        <taxon>Dickeya</taxon>
    </lineage>
</organism>
<evidence type="ECO:0000256" key="4">
    <source>
        <dbReference type="ARBA" id="ARBA00023136"/>
    </source>
</evidence>
<evidence type="ECO:0008006" key="7">
    <source>
        <dbReference type="Google" id="ProtNLM"/>
    </source>
</evidence>
<dbReference type="STRING" id="561229.Dd1591_3728"/>
<dbReference type="OrthoDB" id="9128717at2"/>
<gene>
    <name evidence="5" type="ordered locus">Dd1591_3728</name>
</gene>
<dbReference type="Proteomes" id="UP000002735">
    <property type="component" value="Chromosome"/>
</dbReference>
<keyword evidence="4" id="KW-0472">Membrane</keyword>
<sequence length="475" mass="53474">MMGAESDNEVYLDFCSESRGEILNIYIHGYSAANNDDDKLFLKNKVSSLPGNATDILLFWPSGNIWSMDFKKAVFSFLRGGVVPGALMTVGEKVDDYLSVERDIPRLVYEVLYKINKFISLVGEYKYLNFFGHSLGVRLIIEAMLKLPDDFKLLRVKNLVFMGGARKLDIEECQMLLNTISGDVFNIYSDGDRILQFIKPDLEKCIGRYPIQYPNSDRVKNIGFHHLGHLDYWDNLNGIVRYLDFDCVNSKKIIPVGNGVKEPHCFAVNDIVLYLPLYHASLEEKKILAHVLRQKSSASISQEETCAITLTHELQLMGGDSIANMARGHGVCYREILYDAAMKLDISNPELLGFVSLEETIFNKVISLIKNSLDSSSKEERNKYSDILSELDLGVGIDGMTINTGLSLKSFILISDFIARNVTIGSASLLNLSMNAFSGPAFSVTIPSIMLLHYIRKRVALEFGEEFLFQCYSEF</sequence>
<dbReference type="AlphaFoldDB" id="C6CLM9"/>
<name>C6CLM9_DICC1</name>
<comment type="subcellular location">
    <subcellularLocation>
        <location evidence="1">Membrane</location>
        <topology evidence="1">Multi-pass membrane protein</topology>
    </subcellularLocation>
</comment>
<evidence type="ECO:0000256" key="3">
    <source>
        <dbReference type="ARBA" id="ARBA00022989"/>
    </source>
</evidence>
<evidence type="ECO:0000256" key="1">
    <source>
        <dbReference type="ARBA" id="ARBA00004141"/>
    </source>
</evidence>
<evidence type="ECO:0000313" key="6">
    <source>
        <dbReference type="Proteomes" id="UP000002735"/>
    </source>
</evidence>
<protein>
    <recommendedName>
        <fullName evidence="7">DUF726 domain-containing protein</fullName>
    </recommendedName>
</protein>
<dbReference type="RefSeq" id="WP_015848043.1">
    <property type="nucleotide sequence ID" value="NC_012912.1"/>
</dbReference>
<evidence type="ECO:0000256" key="2">
    <source>
        <dbReference type="ARBA" id="ARBA00022692"/>
    </source>
</evidence>
<evidence type="ECO:0000313" key="5">
    <source>
        <dbReference type="EMBL" id="ACT08531.1"/>
    </source>
</evidence>
<proteinExistence type="predicted"/>
<dbReference type="eggNOG" id="ENOG50349PC">
    <property type="taxonomic scope" value="Bacteria"/>
</dbReference>
<dbReference type="GeneID" id="45081758"/>
<dbReference type="SUPFAM" id="SSF53474">
    <property type="entry name" value="alpha/beta-Hydrolases"/>
    <property type="match status" value="1"/>
</dbReference>
<reference evidence="5 6" key="1">
    <citation type="submission" date="2009-06" db="EMBL/GenBank/DDBJ databases">
        <title>Complete sequence of Dickeya zeae Ech1591.</title>
        <authorList>
            <consortium name="US DOE Joint Genome Institute"/>
            <person name="Lucas S."/>
            <person name="Copeland A."/>
            <person name="Lapidus A."/>
            <person name="Glavina del Rio T."/>
            <person name="Tice H."/>
            <person name="Bruce D."/>
            <person name="Goodwin L."/>
            <person name="Pitluck S."/>
            <person name="Chertkov O."/>
            <person name="Brettin T."/>
            <person name="Detter J.C."/>
            <person name="Han C."/>
            <person name="Larimer F."/>
            <person name="Land M."/>
            <person name="Hauser L."/>
            <person name="Kyrpides N."/>
            <person name="Ovchinnikova G."/>
            <person name="Balakrishnan V."/>
            <person name="Glasner J."/>
            <person name="Perna N.T."/>
        </authorList>
    </citation>
    <scope>NUCLEOTIDE SEQUENCE [LARGE SCALE GENOMIC DNA]</scope>
    <source>
        <strain evidence="5 6">Ech1591</strain>
    </source>
</reference>
<accession>C6CLM9</accession>
<keyword evidence="3" id="KW-1133">Transmembrane helix</keyword>
<keyword evidence="2" id="KW-0812">Transmembrane</keyword>
<dbReference type="GO" id="GO:0016020">
    <property type="term" value="C:membrane"/>
    <property type="evidence" value="ECO:0007669"/>
    <property type="project" value="UniProtKB-SubCell"/>
</dbReference>
<dbReference type="InterPro" id="IPR029058">
    <property type="entry name" value="AB_hydrolase_fold"/>
</dbReference>
<dbReference type="EMBL" id="CP001655">
    <property type="protein sequence ID" value="ACT08531.1"/>
    <property type="molecule type" value="Genomic_DNA"/>
</dbReference>
<dbReference type="Pfam" id="PF05277">
    <property type="entry name" value="DUF726"/>
    <property type="match status" value="1"/>
</dbReference>